<dbReference type="InterPro" id="IPR025110">
    <property type="entry name" value="AMP-bd_C"/>
</dbReference>
<dbReference type="GO" id="GO:0003987">
    <property type="term" value="F:acetate-CoA ligase activity"/>
    <property type="evidence" value="ECO:0007669"/>
    <property type="project" value="UniProtKB-EC"/>
</dbReference>
<dbReference type="Gene3D" id="3.40.50.12780">
    <property type="entry name" value="N-terminal domain of ligase-like"/>
    <property type="match status" value="1"/>
</dbReference>
<comment type="caution">
    <text evidence="3">The sequence shown here is derived from an EMBL/GenBank/DDBJ whole genome shotgun (WGS) entry which is preliminary data.</text>
</comment>
<gene>
    <name evidence="3" type="ORF">A6R68_11858</name>
</gene>
<dbReference type="PANTHER" id="PTHR43347">
    <property type="entry name" value="ACYL-COA SYNTHETASE"/>
    <property type="match status" value="1"/>
</dbReference>
<evidence type="ECO:0000313" key="3">
    <source>
        <dbReference type="EMBL" id="OBS57017.1"/>
    </source>
</evidence>
<dbReference type="SUPFAM" id="SSF56801">
    <property type="entry name" value="Acetyl-CoA synthetase-like"/>
    <property type="match status" value="1"/>
</dbReference>
<feature type="non-terminal residue" evidence="3">
    <location>
        <position position="1"/>
    </location>
</feature>
<dbReference type="EMBL" id="LZPO01117949">
    <property type="protein sequence ID" value="OBS57017.1"/>
    <property type="molecule type" value="Genomic_DNA"/>
</dbReference>
<dbReference type="AlphaFoldDB" id="A0A1A6FV68"/>
<dbReference type="Proteomes" id="UP000092124">
    <property type="component" value="Unassembled WGS sequence"/>
</dbReference>
<dbReference type="STRING" id="56216.A0A1A6FV68"/>
<dbReference type="Pfam" id="PF13193">
    <property type="entry name" value="AMP-binding_C"/>
    <property type="match status" value="1"/>
</dbReference>
<proteinExistence type="predicted"/>
<feature type="non-terminal residue" evidence="3">
    <location>
        <position position="95"/>
    </location>
</feature>
<dbReference type="InterPro" id="IPR045851">
    <property type="entry name" value="AMP-bd_C_sf"/>
</dbReference>
<dbReference type="EC" id="6.2.1.1" evidence="1"/>
<name>A0A1A6FV68_NEOLE</name>
<reference evidence="3 4" key="1">
    <citation type="submission" date="2016-06" db="EMBL/GenBank/DDBJ databases">
        <title>The Draft Genome Sequence and Annotation of the Desert Woodrat Neotoma lepida.</title>
        <authorList>
            <person name="Campbell M."/>
            <person name="Oakeson K.F."/>
            <person name="Yandell M."/>
            <person name="Halpert J.R."/>
            <person name="Dearing D."/>
        </authorList>
    </citation>
    <scope>NUCLEOTIDE SEQUENCE [LARGE SCALE GENOMIC DNA]</scope>
    <source>
        <strain evidence="3">417</strain>
        <tissue evidence="3">Liver</tissue>
    </source>
</reference>
<dbReference type="Gene3D" id="3.30.300.30">
    <property type="match status" value="1"/>
</dbReference>
<dbReference type="OrthoDB" id="10253869at2759"/>
<dbReference type="GO" id="GO:0050218">
    <property type="term" value="F:propionate-CoA ligase activity"/>
    <property type="evidence" value="ECO:0007669"/>
    <property type="project" value="TreeGrafter"/>
</dbReference>
<sequence>GYYDTMDAGYMDEEGYVYVMSRVDDVINVAGHRISADINATEEQVLEEIVKHVRQSIGPVAAFRNAVFVKQLPKTRSGKIPRSTLSALVNGKPYK</sequence>
<dbReference type="GO" id="GO:0005759">
    <property type="term" value="C:mitochondrial matrix"/>
    <property type="evidence" value="ECO:0007669"/>
    <property type="project" value="TreeGrafter"/>
</dbReference>
<dbReference type="PANTHER" id="PTHR43347:SF3">
    <property type="entry name" value="ACYL-COA SYNTHETASE SHORT-CHAIN FAMILY MEMBER 3, MITOCHONDRIAL"/>
    <property type="match status" value="1"/>
</dbReference>
<accession>A0A1A6FV68</accession>
<keyword evidence="4" id="KW-1185">Reference proteome</keyword>
<evidence type="ECO:0000313" key="4">
    <source>
        <dbReference type="Proteomes" id="UP000092124"/>
    </source>
</evidence>
<organism evidence="3 4">
    <name type="scientific">Neotoma lepida</name>
    <name type="common">Desert woodrat</name>
    <dbReference type="NCBI Taxonomy" id="56216"/>
    <lineage>
        <taxon>Eukaryota</taxon>
        <taxon>Metazoa</taxon>
        <taxon>Chordata</taxon>
        <taxon>Craniata</taxon>
        <taxon>Vertebrata</taxon>
        <taxon>Euteleostomi</taxon>
        <taxon>Mammalia</taxon>
        <taxon>Eutheria</taxon>
        <taxon>Euarchontoglires</taxon>
        <taxon>Glires</taxon>
        <taxon>Rodentia</taxon>
        <taxon>Myomorpha</taxon>
        <taxon>Muroidea</taxon>
        <taxon>Cricetidae</taxon>
        <taxon>Neotominae</taxon>
        <taxon>Neotoma</taxon>
    </lineage>
</organism>
<evidence type="ECO:0000259" key="2">
    <source>
        <dbReference type="Pfam" id="PF13193"/>
    </source>
</evidence>
<feature type="domain" description="AMP-binding enzyme C-terminal" evidence="2">
    <location>
        <begin position="43"/>
        <end position="79"/>
    </location>
</feature>
<dbReference type="InterPro" id="IPR042099">
    <property type="entry name" value="ANL_N_sf"/>
</dbReference>
<protein>
    <recommendedName>
        <fullName evidence="1">acetate--CoA ligase</fullName>
        <ecNumber evidence="1">6.2.1.1</ecNumber>
    </recommendedName>
</protein>
<evidence type="ECO:0000256" key="1">
    <source>
        <dbReference type="ARBA" id="ARBA00013275"/>
    </source>
</evidence>